<accession>A0A1H3LKI2</accession>
<dbReference type="CDD" id="cd01392">
    <property type="entry name" value="HTH_LacI"/>
    <property type="match status" value="1"/>
</dbReference>
<evidence type="ECO:0000313" key="5">
    <source>
        <dbReference type="EMBL" id="SDY65037.1"/>
    </source>
</evidence>
<protein>
    <submittedName>
        <fullName evidence="5">Transcriptional regulator, LacI family</fullName>
    </submittedName>
</protein>
<evidence type="ECO:0000256" key="3">
    <source>
        <dbReference type="ARBA" id="ARBA00023163"/>
    </source>
</evidence>
<dbReference type="RefSeq" id="WP_092549658.1">
    <property type="nucleotide sequence ID" value="NZ_FNPZ01000001.1"/>
</dbReference>
<evidence type="ECO:0000256" key="2">
    <source>
        <dbReference type="ARBA" id="ARBA00023125"/>
    </source>
</evidence>
<dbReference type="InterPro" id="IPR010982">
    <property type="entry name" value="Lambda_DNA-bd_dom_sf"/>
</dbReference>
<keyword evidence="3" id="KW-0804">Transcription</keyword>
<dbReference type="Pfam" id="PF13377">
    <property type="entry name" value="Peripla_BP_3"/>
    <property type="match status" value="1"/>
</dbReference>
<dbReference type="AlphaFoldDB" id="A0A1H3LKI2"/>
<dbReference type="SMART" id="SM00354">
    <property type="entry name" value="HTH_LACI"/>
    <property type="match status" value="1"/>
</dbReference>
<dbReference type="Pfam" id="PF00356">
    <property type="entry name" value="LacI"/>
    <property type="match status" value="1"/>
</dbReference>
<dbReference type="STRING" id="381665.SAMN05216554_1028"/>
<reference evidence="5 6" key="1">
    <citation type="submission" date="2016-10" db="EMBL/GenBank/DDBJ databases">
        <authorList>
            <person name="de Groot N.N."/>
        </authorList>
    </citation>
    <scope>NUCLEOTIDE SEQUENCE [LARGE SCALE GENOMIC DNA]</scope>
    <source>
        <strain evidence="5 6">CGMCC 4.3491</strain>
    </source>
</reference>
<dbReference type="PROSITE" id="PS50932">
    <property type="entry name" value="HTH_LACI_2"/>
    <property type="match status" value="1"/>
</dbReference>
<dbReference type="SUPFAM" id="SSF47413">
    <property type="entry name" value="lambda repressor-like DNA-binding domains"/>
    <property type="match status" value="1"/>
</dbReference>
<dbReference type="GO" id="GO:0000976">
    <property type="term" value="F:transcription cis-regulatory region binding"/>
    <property type="evidence" value="ECO:0007669"/>
    <property type="project" value="TreeGrafter"/>
</dbReference>
<dbReference type="EMBL" id="FNPZ01000001">
    <property type="protein sequence ID" value="SDY65037.1"/>
    <property type="molecule type" value="Genomic_DNA"/>
</dbReference>
<sequence length="336" mass="36194">MADPEFVAPRRAGILDVAARAGVSRQTVTRAMNDMPGINAATKQRVLEAARELHYRPSRFGRGLVTKVAPTLGLIVVDLTNSFWAELASRVLDAATRRGWTVLIAESAHGGVAAASSLVGQVDAVFGHVELDDSHIEEVFGSMPLVLFDRSPESQSRATIILDFGSAIQAAIEHLLVRGRQHIAMLDWSLSSRRSWRAEQFAAEMTSRGRDPRVLLTHTDADPDLDAARGAAEEALHLWPDTDAIVCFNDVVAIGVIKQLTESGVDVPDQIAVVGMDGLALGLVVTPELTTLQLDFQAVADLAVDLVIQIAEGQAPVRGPEVHRSVTPELTVRRST</sequence>
<evidence type="ECO:0000313" key="6">
    <source>
        <dbReference type="Proteomes" id="UP000198891"/>
    </source>
</evidence>
<dbReference type="SUPFAM" id="SSF53822">
    <property type="entry name" value="Periplasmic binding protein-like I"/>
    <property type="match status" value="1"/>
</dbReference>
<evidence type="ECO:0000259" key="4">
    <source>
        <dbReference type="PROSITE" id="PS50932"/>
    </source>
</evidence>
<feature type="domain" description="HTH lacI-type" evidence="4">
    <location>
        <begin position="12"/>
        <end position="66"/>
    </location>
</feature>
<dbReference type="CDD" id="cd06267">
    <property type="entry name" value="PBP1_LacI_sugar_binding-like"/>
    <property type="match status" value="1"/>
</dbReference>
<keyword evidence="6" id="KW-1185">Reference proteome</keyword>
<dbReference type="OrthoDB" id="9785139at2"/>
<dbReference type="PANTHER" id="PTHR30146:SF138">
    <property type="entry name" value="TRANSCRIPTIONAL REGULATORY PROTEIN"/>
    <property type="match status" value="1"/>
</dbReference>
<keyword evidence="1" id="KW-0805">Transcription regulation</keyword>
<dbReference type="Gene3D" id="3.40.50.2300">
    <property type="match status" value="2"/>
</dbReference>
<dbReference type="Gene3D" id="1.10.260.40">
    <property type="entry name" value="lambda repressor-like DNA-binding domains"/>
    <property type="match status" value="1"/>
</dbReference>
<name>A0A1H3LKI2_9MICO</name>
<dbReference type="InterPro" id="IPR028082">
    <property type="entry name" value="Peripla_BP_I"/>
</dbReference>
<dbReference type="PROSITE" id="PS00356">
    <property type="entry name" value="HTH_LACI_1"/>
    <property type="match status" value="1"/>
</dbReference>
<dbReference type="Proteomes" id="UP000198891">
    <property type="component" value="Unassembled WGS sequence"/>
</dbReference>
<dbReference type="InterPro" id="IPR046335">
    <property type="entry name" value="LacI/GalR-like_sensor"/>
</dbReference>
<dbReference type="InterPro" id="IPR000843">
    <property type="entry name" value="HTH_LacI"/>
</dbReference>
<dbReference type="PANTHER" id="PTHR30146">
    <property type="entry name" value="LACI-RELATED TRANSCRIPTIONAL REPRESSOR"/>
    <property type="match status" value="1"/>
</dbReference>
<gene>
    <name evidence="5" type="ORF">SAMN05216554_1028</name>
</gene>
<proteinExistence type="predicted"/>
<evidence type="ECO:0000256" key="1">
    <source>
        <dbReference type="ARBA" id="ARBA00023015"/>
    </source>
</evidence>
<keyword evidence="2" id="KW-0238">DNA-binding</keyword>
<dbReference type="GO" id="GO:0003700">
    <property type="term" value="F:DNA-binding transcription factor activity"/>
    <property type="evidence" value="ECO:0007669"/>
    <property type="project" value="TreeGrafter"/>
</dbReference>
<organism evidence="5 6">
    <name type="scientific">Herbiconiux ginsengi</name>
    <dbReference type="NCBI Taxonomy" id="381665"/>
    <lineage>
        <taxon>Bacteria</taxon>
        <taxon>Bacillati</taxon>
        <taxon>Actinomycetota</taxon>
        <taxon>Actinomycetes</taxon>
        <taxon>Micrococcales</taxon>
        <taxon>Microbacteriaceae</taxon>
        <taxon>Herbiconiux</taxon>
    </lineage>
</organism>